<dbReference type="PROSITE" id="PS51826">
    <property type="entry name" value="PSBD"/>
    <property type="match status" value="1"/>
</dbReference>
<gene>
    <name evidence="8" type="ORF">RIF29_16347</name>
</gene>
<dbReference type="SUPFAM" id="SSF52777">
    <property type="entry name" value="CoA-dependent acyltransferases"/>
    <property type="match status" value="1"/>
</dbReference>
<accession>A0AAN9FNK2</accession>
<dbReference type="EC" id="2.3.1.-" evidence="4"/>
<evidence type="ECO:0000313" key="9">
    <source>
        <dbReference type="Proteomes" id="UP001372338"/>
    </source>
</evidence>
<evidence type="ECO:0000256" key="3">
    <source>
        <dbReference type="ARBA" id="ARBA00022946"/>
    </source>
</evidence>
<keyword evidence="2 4" id="KW-0450">Lipoyl</keyword>
<feature type="compositionally biased region" description="Low complexity" evidence="5">
    <location>
        <begin position="139"/>
        <end position="170"/>
    </location>
</feature>
<evidence type="ECO:0000259" key="7">
    <source>
        <dbReference type="PROSITE" id="PS51826"/>
    </source>
</evidence>
<name>A0AAN9FNK2_CROPI</name>
<dbReference type="GO" id="GO:0009534">
    <property type="term" value="C:chloroplast thylakoid"/>
    <property type="evidence" value="ECO:0007669"/>
    <property type="project" value="TreeGrafter"/>
</dbReference>
<dbReference type="Gene3D" id="3.30.559.10">
    <property type="entry name" value="Chloramphenicol acetyltransferase-like domain"/>
    <property type="match status" value="1"/>
</dbReference>
<evidence type="ECO:0000256" key="4">
    <source>
        <dbReference type="RuleBase" id="RU003423"/>
    </source>
</evidence>
<dbReference type="GO" id="GO:0006086">
    <property type="term" value="P:pyruvate decarboxylation to acetyl-CoA"/>
    <property type="evidence" value="ECO:0007669"/>
    <property type="project" value="InterPro"/>
</dbReference>
<dbReference type="GO" id="GO:0004742">
    <property type="term" value="F:dihydrolipoyllysine-residue acetyltransferase activity"/>
    <property type="evidence" value="ECO:0007669"/>
    <property type="project" value="TreeGrafter"/>
</dbReference>
<keyword evidence="9" id="KW-1185">Reference proteome</keyword>
<dbReference type="CDD" id="cd06849">
    <property type="entry name" value="lipoyl_domain"/>
    <property type="match status" value="1"/>
</dbReference>
<dbReference type="InterPro" id="IPR023213">
    <property type="entry name" value="CAT-like_dom_sf"/>
</dbReference>
<dbReference type="Gene3D" id="4.10.320.10">
    <property type="entry name" value="E3-binding domain"/>
    <property type="match status" value="1"/>
</dbReference>
<dbReference type="Proteomes" id="UP001372338">
    <property type="component" value="Unassembled WGS sequence"/>
</dbReference>
<evidence type="ECO:0000313" key="8">
    <source>
        <dbReference type="EMBL" id="KAK7275238.1"/>
    </source>
</evidence>
<dbReference type="InterPro" id="IPR011053">
    <property type="entry name" value="Single_hybrid_motif"/>
</dbReference>
<dbReference type="InterPro" id="IPR000089">
    <property type="entry name" value="Biotin_lipoyl"/>
</dbReference>
<dbReference type="FunFam" id="2.40.50.100:FF:000010">
    <property type="entry name" value="Acetyltransferase component of pyruvate dehydrogenase complex"/>
    <property type="match status" value="1"/>
</dbReference>
<dbReference type="PANTHER" id="PTHR23151">
    <property type="entry name" value="DIHYDROLIPOAMIDE ACETYL/SUCCINYL-TRANSFERASE-RELATED"/>
    <property type="match status" value="1"/>
</dbReference>
<dbReference type="GO" id="GO:0045254">
    <property type="term" value="C:pyruvate dehydrogenase complex"/>
    <property type="evidence" value="ECO:0007669"/>
    <property type="project" value="InterPro"/>
</dbReference>
<dbReference type="InterPro" id="IPR004167">
    <property type="entry name" value="PSBD"/>
</dbReference>
<dbReference type="InterPro" id="IPR001078">
    <property type="entry name" value="2-oxoacid_DH_actylTfrase"/>
</dbReference>
<comment type="caution">
    <text evidence="8">The sequence shown here is derived from an EMBL/GenBank/DDBJ whole genome shotgun (WGS) entry which is preliminary data.</text>
</comment>
<proteinExistence type="inferred from homology"/>
<evidence type="ECO:0000256" key="2">
    <source>
        <dbReference type="ARBA" id="ARBA00022823"/>
    </source>
</evidence>
<keyword evidence="3" id="KW-0809">Transit peptide</keyword>
<dbReference type="SUPFAM" id="SSF51230">
    <property type="entry name" value="Single hybrid motif"/>
    <property type="match status" value="1"/>
</dbReference>
<feature type="domain" description="Lipoyl-binding" evidence="6">
    <location>
        <begin position="52"/>
        <end position="127"/>
    </location>
</feature>
<dbReference type="Pfam" id="PF02817">
    <property type="entry name" value="E3_binding"/>
    <property type="match status" value="1"/>
</dbReference>
<evidence type="ECO:0000256" key="1">
    <source>
        <dbReference type="ARBA" id="ARBA00007317"/>
    </source>
</evidence>
<dbReference type="InterPro" id="IPR003016">
    <property type="entry name" value="2-oxoA_DH_lipoyl-BS"/>
</dbReference>
<evidence type="ECO:0000256" key="5">
    <source>
        <dbReference type="SAM" id="MobiDB-lite"/>
    </source>
</evidence>
<dbReference type="PROSITE" id="PS00189">
    <property type="entry name" value="LIPOYL"/>
    <property type="match status" value="1"/>
</dbReference>
<dbReference type="InterPro" id="IPR045257">
    <property type="entry name" value="E2/Pdx1"/>
</dbReference>
<dbReference type="AlphaFoldDB" id="A0AAN9FNK2"/>
<dbReference type="InterPro" id="IPR036625">
    <property type="entry name" value="E3-bd_dom_sf"/>
</dbReference>
<dbReference type="SUPFAM" id="SSF47005">
    <property type="entry name" value="Peripheral subunit-binding domain of 2-oxo acid dehydrogenase complex"/>
    <property type="match status" value="1"/>
</dbReference>
<dbReference type="Gene3D" id="2.40.50.100">
    <property type="match status" value="1"/>
</dbReference>
<keyword evidence="4" id="KW-0012">Acyltransferase</keyword>
<keyword evidence="4" id="KW-0808">Transferase</keyword>
<comment type="similarity">
    <text evidence="1 4">Belongs to the 2-oxoacid dehydrogenase family.</text>
</comment>
<comment type="cofactor">
    <cofactor evidence="4">
        <name>(R)-lipoate</name>
        <dbReference type="ChEBI" id="CHEBI:83088"/>
    </cofactor>
</comment>
<organism evidence="8 9">
    <name type="scientific">Crotalaria pallida</name>
    <name type="common">Smooth rattlebox</name>
    <name type="synonym">Crotalaria striata</name>
    <dbReference type="NCBI Taxonomy" id="3830"/>
    <lineage>
        <taxon>Eukaryota</taxon>
        <taxon>Viridiplantae</taxon>
        <taxon>Streptophyta</taxon>
        <taxon>Embryophyta</taxon>
        <taxon>Tracheophyta</taxon>
        <taxon>Spermatophyta</taxon>
        <taxon>Magnoliopsida</taxon>
        <taxon>eudicotyledons</taxon>
        <taxon>Gunneridae</taxon>
        <taxon>Pentapetalae</taxon>
        <taxon>rosids</taxon>
        <taxon>fabids</taxon>
        <taxon>Fabales</taxon>
        <taxon>Fabaceae</taxon>
        <taxon>Papilionoideae</taxon>
        <taxon>50 kb inversion clade</taxon>
        <taxon>genistoids sensu lato</taxon>
        <taxon>core genistoids</taxon>
        <taxon>Crotalarieae</taxon>
        <taxon>Crotalaria</taxon>
    </lineage>
</organism>
<feature type="domain" description="Peripheral subunit-binding (PSBD)" evidence="7">
    <location>
        <begin position="189"/>
        <end position="226"/>
    </location>
</feature>
<dbReference type="PANTHER" id="PTHR23151:SF83">
    <property type="entry name" value="DIHYDROLIPOYLLYSINE-RESIDUE ACETYLTRANSFERASE COMPONENT 4 OF PYRUVATE DEHYDROGENASE COMPLEX, CHLOROPLASTIC"/>
    <property type="match status" value="1"/>
</dbReference>
<dbReference type="PROSITE" id="PS50968">
    <property type="entry name" value="BIOTINYL_LIPOYL"/>
    <property type="match status" value="1"/>
</dbReference>
<dbReference type="GO" id="GO:0009941">
    <property type="term" value="C:chloroplast envelope"/>
    <property type="evidence" value="ECO:0007669"/>
    <property type="project" value="TreeGrafter"/>
</dbReference>
<evidence type="ECO:0000259" key="6">
    <source>
        <dbReference type="PROSITE" id="PS50968"/>
    </source>
</evidence>
<dbReference type="Pfam" id="PF00198">
    <property type="entry name" value="2-oxoacid_dh"/>
    <property type="match status" value="1"/>
</dbReference>
<protein>
    <recommendedName>
        <fullName evidence="4">Dihydrolipoamide acetyltransferase component of pyruvate dehydrogenase complex</fullName>
        <ecNumber evidence="4">2.3.1.-</ecNumber>
    </recommendedName>
</protein>
<dbReference type="EMBL" id="JAYWIO010000003">
    <property type="protein sequence ID" value="KAK7275238.1"/>
    <property type="molecule type" value="Genomic_DNA"/>
</dbReference>
<feature type="region of interest" description="Disordered" evidence="5">
    <location>
        <begin position="137"/>
        <end position="188"/>
    </location>
</feature>
<sequence>MASQFLPTTLTNSKTTLSFSSSLSSPTPLPWRRISTTPHRRLRQSSAIQSKIREIFMPALSSTMTEGKIVSWVKSEGDVLSKGESVVVVESDKADMDVETFYDGILAAIVVGEGETAPVGAPIGILAETEAEIAEAKAKAATKSSPSSSSSAPAAAAPIPQETSNPAPAISQPPSPPSKAVSDGPRKTVATPYAKKLAKQHKVNIESVVGTGPFGRITAADVEAAAGIAPAAAASNVASAPVTSAPAKAAAAPSAPAPAPAPIPGSSVVAFTTMQSAVAKNMVESLSVPTFRVGYPVTTDALDAFYEKVKKKGVTMTAILAKAAAVALVQHPVVNATCKDGKSFTYNSNINIAVAVAINGGLITPVLQDADKLDLYLLSQKWKELVDKARAKQLQPHEYNSGTFTLSNLGMFGVDRFDAILPPGQGAIMAVGASKPTVLADKDGFFSVKNKMLVNVTADHRIIYGADLAAFLQTFSKVLENPESLTL</sequence>
<reference evidence="8 9" key="1">
    <citation type="submission" date="2024-01" db="EMBL/GenBank/DDBJ databases">
        <title>The genomes of 5 underutilized Papilionoideae crops provide insights into root nodulation and disease resistanc.</title>
        <authorList>
            <person name="Yuan L."/>
        </authorList>
    </citation>
    <scope>NUCLEOTIDE SEQUENCE [LARGE SCALE GENOMIC DNA]</scope>
    <source>
        <strain evidence="8">ZHUSHIDOU_FW_LH</strain>
        <tissue evidence="8">Leaf</tissue>
    </source>
</reference>
<dbReference type="Pfam" id="PF00364">
    <property type="entry name" value="Biotin_lipoyl"/>
    <property type="match status" value="1"/>
</dbReference>